<dbReference type="CDD" id="cd06145">
    <property type="entry name" value="REX1_like"/>
    <property type="match status" value="1"/>
</dbReference>
<dbReference type="GO" id="GO:0016282">
    <property type="term" value="C:eukaryotic 43S preinitiation complex"/>
    <property type="evidence" value="ECO:0007669"/>
    <property type="project" value="UniProtKB-UniRule"/>
</dbReference>
<dbReference type="Proteomes" id="UP000682877">
    <property type="component" value="Chromosome 6"/>
</dbReference>
<reference evidence="18" key="1">
    <citation type="submission" date="2021-01" db="EMBL/GenBank/DDBJ databases">
        <authorList>
            <person name="Bezrukov I."/>
        </authorList>
    </citation>
    <scope>NUCLEOTIDE SEQUENCE</scope>
</reference>
<keyword evidence="5" id="KW-0217">Developmental protein</keyword>
<name>A0A8S2AT57_ARAAE</name>
<keyword evidence="11 14" id="KW-0694">RNA-binding</keyword>
<feature type="region of interest" description="Disordered" evidence="15">
    <location>
        <begin position="808"/>
        <end position="853"/>
    </location>
</feature>
<evidence type="ECO:0000256" key="14">
    <source>
        <dbReference type="HAMAP-Rule" id="MF_03001"/>
    </source>
</evidence>
<dbReference type="InterPro" id="IPR034922">
    <property type="entry name" value="REX1-like_exo"/>
</dbReference>
<organism evidence="18 19">
    <name type="scientific">Arabidopsis arenosa</name>
    <name type="common">Sand rock-cress</name>
    <name type="synonym">Cardaminopsis arenosa</name>
    <dbReference type="NCBI Taxonomy" id="38785"/>
    <lineage>
        <taxon>Eukaryota</taxon>
        <taxon>Viridiplantae</taxon>
        <taxon>Streptophyta</taxon>
        <taxon>Embryophyta</taxon>
        <taxon>Tracheophyta</taxon>
        <taxon>Spermatophyta</taxon>
        <taxon>Magnoliopsida</taxon>
        <taxon>eudicotyledons</taxon>
        <taxon>Gunneridae</taxon>
        <taxon>Pentapetalae</taxon>
        <taxon>rosids</taxon>
        <taxon>malvids</taxon>
        <taxon>Brassicales</taxon>
        <taxon>Brassicaceae</taxon>
        <taxon>Camelineae</taxon>
        <taxon>Arabidopsis</taxon>
    </lineage>
</organism>
<dbReference type="SUPFAM" id="SSF54928">
    <property type="entry name" value="RNA-binding domain, RBD"/>
    <property type="match status" value="1"/>
</dbReference>
<keyword evidence="10" id="KW-0269">Exonuclease</keyword>
<dbReference type="SUPFAM" id="SSF82171">
    <property type="entry name" value="DPP6 N-terminal domain-like"/>
    <property type="match status" value="1"/>
</dbReference>
<dbReference type="Gene3D" id="3.30.70.330">
    <property type="match status" value="1"/>
</dbReference>
<dbReference type="InterPro" id="IPR035979">
    <property type="entry name" value="RBD_domain_sf"/>
</dbReference>
<evidence type="ECO:0000256" key="10">
    <source>
        <dbReference type="ARBA" id="ARBA00022839"/>
    </source>
</evidence>
<feature type="region of interest" description="Disordered" evidence="15">
    <location>
        <begin position="578"/>
        <end position="652"/>
    </location>
</feature>
<keyword evidence="9" id="KW-0378">Hydrolase</keyword>
<comment type="subunit">
    <text evidence="14">Component of the eukaryotic translation initiation factor 3 (eIF-3) complex.</text>
</comment>
<feature type="compositionally biased region" description="Polar residues" evidence="15">
    <location>
        <begin position="832"/>
        <end position="853"/>
    </location>
</feature>
<dbReference type="SUPFAM" id="SSF53474">
    <property type="entry name" value="alpha/beta-Hydrolases"/>
    <property type="match status" value="1"/>
</dbReference>
<evidence type="ECO:0000256" key="11">
    <source>
        <dbReference type="ARBA" id="ARBA00022884"/>
    </source>
</evidence>
<evidence type="ECO:0000256" key="1">
    <source>
        <dbReference type="ARBA" id="ARBA00004123"/>
    </source>
</evidence>
<dbReference type="PROSITE" id="PS50102">
    <property type="entry name" value="RRM"/>
    <property type="match status" value="1"/>
</dbReference>
<comment type="function">
    <text evidence="14">RNA-binding component of the eukaryotic translation initiation factor 3 (eIF-3) complex, which is involved in protein synthesis of a specialized repertoire of mRNAs and, together with other initiation factors, stimulates binding of mRNA and methionyl-tRNAi to the 40S ribosome. The eIF-3 complex specifically targets and initiates translation of a subset of mRNAs involved in cell proliferation.</text>
</comment>
<comment type="similarity">
    <text evidence="14">Belongs to the eIF-3 subunit B family.</text>
</comment>
<dbReference type="CDD" id="cd12278">
    <property type="entry name" value="RRM_eIF3B"/>
    <property type="match status" value="1"/>
</dbReference>
<comment type="similarity">
    <text evidence="3">Belongs to the REXO1/REXO3 family.</text>
</comment>
<evidence type="ECO:0000256" key="9">
    <source>
        <dbReference type="ARBA" id="ARBA00022801"/>
    </source>
</evidence>
<dbReference type="Gene3D" id="3.40.50.1820">
    <property type="entry name" value="alpha/beta hydrolase"/>
    <property type="match status" value="1"/>
</dbReference>
<dbReference type="InterPro" id="IPR015943">
    <property type="entry name" value="WD40/YVTN_repeat-like_dom_sf"/>
</dbReference>
<dbReference type="Gene3D" id="3.30.420.10">
    <property type="entry name" value="Ribonuclease H-like superfamily/Ribonuclease H"/>
    <property type="match status" value="1"/>
</dbReference>
<dbReference type="InterPro" id="IPR034363">
    <property type="entry name" value="eIF3B_RRM"/>
</dbReference>
<dbReference type="HAMAP" id="MF_03001">
    <property type="entry name" value="eIF3b"/>
    <property type="match status" value="1"/>
</dbReference>
<evidence type="ECO:0000256" key="15">
    <source>
        <dbReference type="SAM" id="MobiDB-lite"/>
    </source>
</evidence>
<dbReference type="Pfam" id="PF08662">
    <property type="entry name" value="eIF2A"/>
    <property type="match status" value="1"/>
</dbReference>
<dbReference type="EMBL" id="LR999456">
    <property type="protein sequence ID" value="CAE6121265.1"/>
    <property type="molecule type" value="Genomic_DNA"/>
</dbReference>
<gene>
    <name evidence="18" type="ORF">AARE701A_LOCUS16157</name>
</gene>
<keyword evidence="7 14" id="KW-0396">Initiation factor</keyword>
<feature type="compositionally biased region" description="Basic and acidic residues" evidence="15">
    <location>
        <begin position="635"/>
        <end position="645"/>
    </location>
</feature>
<evidence type="ECO:0000256" key="13">
    <source>
        <dbReference type="ARBA" id="ARBA00023242"/>
    </source>
</evidence>
<dbReference type="Pfam" id="PF03638">
    <property type="entry name" value="TCR"/>
    <property type="match status" value="2"/>
</dbReference>
<feature type="compositionally biased region" description="Polar residues" evidence="15">
    <location>
        <begin position="588"/>
        <end position="600"/>
    </location>
</feature>
<dbReference type="InterPro" id="IPR036397">
    <property type="entry name" value="RNaseH_sf"/>
</dbReference>
<feature type="domain" description="RRM" evidence="16">
    <location>
        <begin position="1077"/>
        <end position="1164"/>
    </location>
</feature>
<dbReference type="PROSITE" id="PS51634">
    <property type="entry name" value="CRC"/>
    <property type="match status" value="1"/>
</dbReference>
<feature type="region of interest" description="Disordered" evidence="15">
    <location>
        <begin position="904"/>
        <end position="924"/>
    </location>
</feature>
<keyword evidence="8" id="KW-0540">Nuclease</keyword>
<dbReference type="InterPro" id="IPR013979">
    <property type="entry name" value="TIF_beta_prop-like"/>
</dbReference>
<sequence>MSSSKRKRDTETTAEDCDDGSDKSNTGNSFFDIYGPQAKAELDFKSPDTTLNLQDVQGLVTWVLAEGFMPSWVFIKNKPLIPKVVMLYLPGLDAALYLSQSKTLSSLKSCCGNPIALLALRLVCVVDEMRTIDTILTCKGKRKKTVTSSVEPPPLVSSPEACTLMGKSFIELTKDIPFPVTYYTLSRKEMEQNGYTFEKLEFTPTLPAPIGSCPHEIVALDCEMCITKEGLELTRVTLVDIQGQVLLDKLVKPTNPITDYNTRYSGITAVMMEGVTTTLKDIQEEFLKLVFKETILVGHSLENDLLSLKISHNLVIDTAVLYKHPHGRSYKTKLQILAKKFLAREIQLSESGHDSVEDAKAAMDLALLKIKHGPDFGSPPEMIRKKLLAILNESGKTTSIIDNVNIVKRYASESSNSIPVFSDDEALSKAVKEVKNKRSQFVWTQFSELNAHFQSRADDPQKLNSRLAEMISLLTCNKNSGLKKSNVSLETKEVLKKMNDRVQSLYAALPTNAMFIVCTGHGDTSIVHRVRKMLKDENEIGFDREKLVKVLEELQAQAEVALCFVDFSIPAAKMDSFQKSLEPPPSSPAKSSQESATEVTPPQKPPLHRFGQNQVQKNQSEKCRVSNQDPLDSGRNIEVESKENTPNKQQRHCNCKNSKCLKLYCECFASGSYCNGCNCLNCHNKLENESSRQVAITALLERNPDAFKPKIAGSPHGMKDLQENVRQILLVGKHSKGCHCKKSGCLKKYCECYQANILCSDNCKCQDCKNFDGSEERNSLLHRSHVSETYIQQLTNAAVNRAIDMSAYLNPPESRKRKSSDTSHSVEARGSSAVSSHVVQNQRVNSVTRNGDTSLFSLPNKKAVSGSRTSAYRSSLSNVIQPHHVRELCSLLVSKSVNVAKKLSDKGRKNDKDPSLDRGRIDANEINDSPDCVLDANRMDEKPLSPATLALMCDEEHEIGSEKETSARVKTRKEKEGTDTSSVIYLEQERQILSSFRDYLIQLSNRASLNERSFDLSFEIMAAVVDIDALSAQSGVNWSEVNLDSIQLPPGNNFGIESDDEAVYHDDQSEFDTGFGNIIVVDHLPVVPKEKFEKLEGVLKKIYNQLGVIKENGLWMPVDPDTKMTLGYCFIEFNTPQEAQNAKEKSHGYKLDKTHIFAVNMFDDFDRLMNVREEWEPPQARPYVPGENLQKWLTDEKARDQLVIRSGPDTEVYWNDARQKKPEPVHKRPYWTESYVQWSPLGTYLVTLHKQGAAVWGGADTFTRLMRYQHSMVKLVDFSPGERYLVTYHSQEPSNPRDASKVEIKVFDVRTGRMMRDFKGSADEFSIGGPGGVAGASWPVFRWAGGKDDKYFAKLSKNTISVYETETFSLIDKKSMKVDNVVDICWSPTDSILSLFVPEQGGGNQPAKVALVQIPSKVELRQKNLFSVSDCKMYWQSSGEYLAVKVDRYTKTKKSTYSGFELFRIKERDIPIEVLELDNKNDKIIAFAWEPKGHRFAVIHGDQPRPDVSFYSMKTAQNTGRVSKLATLKAKQANALFWSPTGKYIILAGLKGFNGQLEFFNVDELETMATAEHFMATDIEWDPTGRYVATAVTSVHEMENGFTIWSFNGNLVYRILKDHFFQLAWRPRPPSFLTAEKEEEIAKNLKKYSKKYEAEDQDVSLLLSEQDREKRRALKEEWEKWVMQWKSLHEEEKLARQNLRDGEVSDVEEDEYEAKEVEFEDLIDVTEEIVQESISLSHHHLRSIDPTRTASIFHSQALMMAWRRASKALILFLAVQISHITQGDNGPSPLPVRARQAIESCPKENIGNLKEMLKEENLHLHTEDSEQGKLPLLILSLKERTKERRPAIVFMHGTNTNKEWLRPWLEAYASRGYVAIGLDSRYHGERADCKTAYRDALISSWRNGNTMPFIFDTVWDLIKLAEYLTQRDDIDPKRIGITGISLGGMHAWFAAAADTRYSVAVPLIGVQGFRWAIDNDEWEARVNSIKPLFEEARIDLGKNVIDKELVEKVWNRIAPGLASKFDSPYSLPVIAPRPLYILNGANDPRCPLGGLEVPLKRAEKAYKETASPENFKFKAEDGVGHEVTSFMIKESSDWFDKFLKQEDMTCD</sequence>
<dbReference type="PANTHER" id="PTHR14068">
    <property type="entry name" value="EUKARYOTIC TRANSLATION INITIATION FACTOR 3 EIF3 -RELATED"/>
    <property type="match status" value="1"/>
</dbReference>
<dbReference type="GO" id="GO:0004527">
    <property type="term" value="F:exonuclease activity"/>
    <property type="evidence" value="ECO:0007669"/>
    <property type="project" value="UniProtKB-KW"/>
</dbReference>
<feature type="compositionally biased region" description="Basic and acidic residues" evidence="15">
    <location>
        <begin position="904"/>
        <end position="923"/>
    </location>
</feature>
<dbReference type="InterPro" id="IPR013520">
    <property type="entry name" value="Ribonucl_H"/>
</dbReference>
<dbReference type="SMART" id="SM00360">
    <property type="entry name" value="RRM"/>
    <property type="match status" value="1"/>
</dbReference>
<evidence type="ECO:0000256" key="8">
    <source>
        <dbReference type="ARBA" id="ARBA00022722"/>
    </source>
</evidence>
<dbReference type="InterPro" id="IPR033467">
    <property type="entry name" value="Tesmin/TSO1-like_CXC"/>
</dbReference>
<keyword evidence="6 14" id="KW-0963">Cytoplasm</keyword>
<dbReference type="GO" id="GO:0003743">
    <property type="term" value="F:translation initiation factor activity"/>
    <property type="evidence" value="ECO:0007669"/>
    <property type="project" value="UniProtKB-UniRule"/>
</dbReference>
<comment type="subcellular location">
    <subcellularLocation>
        <location evidence="2 14">Cytoplasm</location>
    </subcellularLocation>
    <subcellularLocation>
        <location evidence="1">Nucleus</location>
    </subcellularLocation>
</comment>
<dbReference type="GO" id="GO:0005852">
    <property type="term" value="C:eukaryotic translation initiation factor 3 complex"/>
    <property type="evidence" value="ECO:0007669"/>
    <property type="project" value="UniProtKB-UniRule"/>
</dbReference>
<dbReference type="GO" id="GO:0003723">
    <property type="term" value="F:RNA binding"/>
    <property type="evidence" value="ECO:0007669"/>
    <property type="project" value="UniProtKB-UniRule"/>
</dbReference>
<accession>A0A8S2AT57</accession>
<evidence type="ECO:0000256" key="3">
    <source>
        <dbReference type="ARBA" id="ARBA00006357"/>
    </source>
</evidence>
<proteinExistence type="inferred from homology"/>
<comment type="similarity">
    <text evidence="4">Belongs to the lin-54 family.</text>
</comment>
<dbReference type="InterPro" id="IPR029058">
    <property type="entry name" value="AB_hydrolase_fold"/>
</dbReference>
<evidence type="ECO:0000256" key="2">
    <source>
        <dbReference type="ARBA" id="ARBA00004496"/>
    </source>
</evidence>
<dbReference type="GO" id="GO:0008236">
    <property type="term" value="F:serine-type peptidase activity"/>
    <property type="evidence" value="ECO:0007669"/>
    <property type="project" value="InterPro"/>
</dbReference>
<evidence type="ECO:0000313" key="18">
    <source>
        <dbReference type="EMBL" id="CAE6121265.1"/>
    </source>
</evidence>
<protein>
    <recommendedName>
        <fullName evidence="14">Eukaryotic translation initiation factor 3 subunit B</fullName>
        <shortName evidence="14">eIF3b</shortName>
    </recommendedName>
    <alternativeName>
        <fullName evidence="14">eIF-3-eta</fullName>
    </alternativeName>
    <alternativeName>
        <fullName evidence="14">eIF3 p110</fullName>
    </alternativeName>
</protein>
<dbReference type="InterPro" id="IPR005172">
    <property type="entry name" value="CRC"/>
</dbReference>
<dbReference type="GO" id="GO:0006508">
    <property type="term" value="P:proteolysis"/>
    <property type="evidence" value="ECO:0007669"/>
    <property type="project" value="InterPro"/>
</dbReference>
<dbReference type="InterPro" id="IPR001375">
    <property type="entry name" value="Peptidase_S9_cat"/>
</dbReference>
<evidence type="ECO:0000313" key="19">
    <source>
        <dbReference type="Proteomes" id="UP000682877"/>
    </source>
</evidence>
<dbReference type="InterPro" id="IPR000504">
    <property type="entry name" value="RRM_dom"/>
</dbReference>
<dbReference type="GO" id="GO:0031369">
    <property type="term" value="F:translation initiation factor binding"/>
    <property type="evidence" value="ECO:0007669"/>
    <property type="project" value="InterPro"/>
</dbReference>
<feature type="region of interest" description="Disordered" evidence="15">
    <location>
        <begin position="1"/>
        <end position="28"/>
    </location>
</feature>
<evidence type="ECO:0000256" key="12">
    <source>
        <dbReference type="ARBA" id="ARBA00022917"/>
    </source>
</evidence>
<dbReference type="InterPro" id="IPR011400">
    <property type="entry name" value="EIF3B"/>
</dbReference>
<keyword evidence="12 14" id="KW-0648">Protein biosynthesis</keyword>
<evidence type="ECO:0000256" key="5">
    <source>
        <dbReference type="ARBA" id="ARBA00022473"/>
    </source>
</evidence>
<evidence type="ECO:0000256" key="6">
    <source>
        <dbReference type="ARBA" id="ARBA00022490"/>
    </source>
</evidence>
<dbReference type="FunFam" id="2.130.10.10:FF:000286">
    <property type="entry name" value="Eukaryotic translation initiation factor 3 subunit B"/>
    <property type="match status" value="1"/>
</dbReference>
<keyword evidence="13" id="KW-0539">Nucleus</keyword>
<dbReference type="SMART" id="SM01114">
    <property type="entry name" value="CXC"/>
    <property type="match status" value="2"/>
</dbReference>
<evidence type="ECO:0000259" key="16">
    <source>
        <dbReference type="PROSITE" id="PS50102"/>
    </source>
</evidence>
<dbReference type="SUPFAM" id="SSF53098">
    <property type="entry name" value="Ribonuclease H-like"/>
    <property type="match status" value="1"/>
</dbReference>
<keyword evidence="19" id="KW-1185">Reference proteome</keyword>
<evidence type="ECO:0000259" key="17">
    <source>
        <dbReference type="PROSITE" id="PS51634"/>
    </source>
</evidence>
<dbReference type="GO" id="GO:0005634">
    <property type="term" value="C:nucleus"/>
    <property type="evidence" value="ECO:0007669"/>
    <property type="project" value="UniProtKB-SubCell"/>
</dbReference>
<dbReference type="GO" id="GO:0001732">
    <property type="term" value="P:formation of cytoplasmic translation initiation complex"/>
    <property type="evidence" value="ECO:0007669"/>
    <property type="project" value="UniProtKB-UniRule"/>
</dbReference>
<dbReference type="Gene3D" id="2.130.10.10">
    <property type="entry name" value="YVTN repeat-like/Quinoprotein amine dehydrogenase"/>
    <property type="match status" value="2"/>
</dbReference>
<dbReference type="FunFam" id="3.30.420.10:FF:000019">
    <property type="entry name" value="RNA exonuclease NEF-sp"/>
    <property type="match status" value="1"/>
</dbReference>
<dbReference type="FunFam" id="2.130.10.10:FF:000260">
    <property type="entry name" value="Eukaryotic translation initiation factor 3 subunit B"/>
    <property type="match status" value="1"/>
</dbReference>
<dbReference type="Pfam" id="PF00076">
    <property type="entry name" value="RRM_1"/>
    <property type="match status" value="1"/>
</dbReference>
<dbReference type="GO" id="GO:0033290">
    <property type="term" value="C:eukaryotic 48S preinitiation complex"/>
    <property type="evidence" value="ECO:0007669"/>
    <property type="project" value="UniProtKB-UniRule"/>
</dbReference>
<dbReference type="InterPro" id="IPR012337">
    <property type="entry name" value="RNaseH-like_sf"/>
</dbReference>
<feature type="domain" description="CRC" evidence="17">
    <location>
        <begin position="649"/>
        <end position="773"/>
    </location>
</feature>
<dbReference type="InterPro" id="IPR012677">
    <property type="entry name" value="Nucleotide-bd_a/b_plait_sf"/>
</dbReference>
<evidence type="ECO:0000256" key="7">
    <source>
        <dbReference type="ARBA" id="ARBA00022540"/>
    </source>
</evidence>
<evidence type="ECO:0000256" key="4">
    <source>
        <dbReference type="ARBA" id="ARBA00007267"/>
    </source>
</evidence>
<dbReference type="FunFam" id="3.30.70.330:FF:000235">
    <property type="entry name" value="Eukaryotic translation initiation factor 3 subunit B"/>
    <property type="match status" value="1"/>
</dbReference>
<dbReference type="Pfam" id="PF00326">
    <property type="entry name" value="Peptidase_S9"/>
    <property type="match status" value="1"/>
</dbReference>
<dbReference type="SMART" id="SM00479">
    <property type="entry name" value="EXOIII"/>
    <property type="match status" value="1"/>
</dbReference>
<dbReference type="PANTHER" id="PTHR14068:SF0">
    <property type="entry name" value="EUKARYOTIC TRANSLATION INITIATION FACTOR 3 SUBUNIT B"/>
    <property type="match status" value="1"/>
</dbReference>